<organism evidence="1 2">
    <name type="scientific">Mesomycoplasma lagogenitalium</name>
    <dbReference type="NCBI Taxonomy" id="171286"/>
    <lineage>
        <taxon>Bacteria</taxon>
        <taxon>Bacillati</taxon>
        <taxon>Mycoplasmatota</taxon>
        <taxon>Mycoplasmoidales</taxon>
        <taxon>Metamycoplasmataceae</taxon>
        <taxon>Mesomycoplasma</taxon>
    </lineage>
</organism>
<name>A0ABY8LVQ8_9BACT</name>
<sequence length="233" mass="27897">MENFKTKIINYIENLDPKKIWDFYSQFLNIIENLEKNGYKLCKYSIELDSEHSLFYGKDFKYLIDDELKEKGLSSHYIYIFKNLQRKLAAVDFLRHGNYFFKVNDAQNDFVEVKLDKKIMELNGSDFDEHIETEALLNSDELKAYIHSNLKQYGINSAWLLGKTTNSEIYYLDDEKIYQLNAYMDEFIEQDLQTQMIDVIYQIFENEKINDSESENLKLHLKNQLTDLMEKFQ</sequence>
<dbReference type="RefSeq" id="WP_280101812.1">
    <property type="nucleotide sequence ID" value="NZ_CP122979.1"/>
</dbReference>
<gene>
    <name evidence="1" type="ORF">QEG99_03535</name>
</gene>
<dbReference type="Proteomes" id="UP001179842">
    <property type="component" value="Chromosome"/>
</dbReference>
<accession>A0ABY8LVQ8</accession>
<reference evidence="1" key="1">
    <citation type="submission" date="2023-04" db="EMBL/GenBank/DDBJ databases">
        <title>Completed genome of Mycoplasma lagogenitalium type strain 12MS.</title>
        <authorList>
            <person name="Spergser J."/>
        </authorList>
    </citation>
    <scope>NUCLEOTIDE SEQUENCE</scope>
    <source>
        <strain evidence="1">12MS</strain>
    </source>
</reference>
<evidence type="ECO:0000313" key="2">
    <source>
        <dbReference type="Proteomes" id="UP001179842"/>
    </source>
</evidence>
<evidence type="ECO:0000313" key="1">
    <source>
        <dbReference type="EMBL" id="WGI36511.1"/>
    </source>
</evidence>
<proteinExistence type="predicted"/>
<dbReference type="EMBL" id="CP122979">
    <property type="protein sequence ID" value="WGI36511.1"/>
    <property type="molecule type" value="Genomic_DNA"/>
</dbReference>
<keyword evidence="2" id="KW-1185">Reference proteome</keyword>
<protein>
    <submittedName>
        <fullName evidence="1">Uncharacterized protein</fullName>
    </submittedName>
</protein>